<comment type="caution">
    <text evidence="1">The sequence shown here is derived from an EMBL/GenBank/DDBJ whole genome shotgun (WGS) entry which is preliminary data.</text>
</comment>
<name>X1SW36_9ZZZZ</name>
<evidence type="ECO:0000313" key="1">
    <source>
        <dbReference type="EMBL" id="GAI71999.1"/>
    </source>
</evidence>
<reference evidence="1" key="1">
    <citation type="journal article" date="2014" name="Front. Microbiol.">
        <title>High frequency of phylogenetically diverse reductive dehalogenase-homologous genes in deep subseafloor sedimentary metagenomes.</title>
        <authorList>
            <person name="Kawai M."/>
            <person name="Futagami T."/>
            <person name="Toyoda A."/>
            <person name="Takaki Y."/>
            <person name="Nishi S."/>
            <person name="Hori S."/>
            <person name="Arai W."/>
            <person name="Tsubouchi T."/>
            <person name="Morono Y."/>
            <person name="Uchiyama I."/>
            <person name="Ito T."/>
            <person name="Fujiyama A."/>
            <person name="Inagaki F."/>
            <person name="Takami H."/>
        </authorList>
    </citation>
    <scope>NUCLEOTIDE SEQUENCE</scope>
    <source>
        <strain evidence="1">Expedition CK06-06</strain>
    </source>
</reference>
<gene>
    <name evidence="1" type="ORF">S12H4_03698</name>
</gene>
<organism evidence="1">
    <name type="scientific">marine sediment metagenome</name>
    <dbReference type="NCBI Taxonomy" id="412755"/>
    <lineage>
        <taxon>unclassified sequences</taxon>
        <taxon>metagenomes</taxon>
        <taxon>ecological metagenomes</taxon>
    </lineage>
</organism>
<sequence>MLDSFRYKSKSEIENMLREFWENAEYLVKVRILLQAYPGYSITKLESRNPGKLWKSLSLEKRKDVYNCQHKYQISQI</sequence>
<dbReference type="EMBL" id="BARW01001067">
    <property type="protein sequence ID" value="GAI71999.1"/>
    <property type="molecule type" value="Genomic_DNA"/>
</dbReference>
<accession>X1SW36</accession>
<proteinExistence type="predicted"/>
<protein>
    <submittedName>
        <fullName evidence="1">Uncharacterized protein</fullName>
    </submittedName>
</protein>
<dbReference type="AlphaFoldDB" id="X1SW36"/>